<dbReference type="RefSeq" id="XP_028142340.1">
    <property type="nucleotide sequence ID" value="XM_028286539.1"/>
</dbReference>
<dbReference type="InParanoid" id="A0A6P7GDX4"/>
<evidence type="ECO:0000313" key="2">
    <source>
        <dbReference type="RefSeq" id="XP_028142340.1"/>
    </source>
</evidence>
<gene>
    <name evidence="2" type="primary">LOC114336210</name>
</gene>
<feature type="chain" id="PRO_5027952152" evidence="1">
    <location>
        <begin position="18"/>
        <end position="143"/>
    </location>
</feature>
<accession>A0A6P7GDX4</accession>
<sequence>MLKVVIILVVILVSINAQIPSVENADGSWSIGITSEGQGSTADSVLGLLSMSSGWTPSSLQNPDPNSGPLVPSAGVVSNVIGRSVEKLLKNLRVLLVKYQDTIALCVRMLATVLSYLFYTFRTGNSSINDWIEVYKNNCISNK</sequence>
<name>A0A6P7GDX4_DIAVI</name>
<evidence type="ECO:0000256" key="1">
    <source>
        <dbReference type="SAM" id="SignalP"/>
    </source>
</evidence>
<dbReference type="AlphaFoldDB" id="A0A6P7GDX4"/>
<keyword evidence="1" id="KW-0732">Signal</keyword>
<feature type="signal peptide" evidence="1">
    <location>
        <begin position="1"/>
        <end position="17"/>
    </location>
</feature>
<proteinExistence type="predicted"/>
<organism evidence="2">
    <name type="scientific">Diabrotica virgifera virgifera</name>
    <name type="common">western corn rootworm</name>
    <dbReference type="NCBI Taxonomy" id="50390"/>
    <lineage>
        <taxon>Eukaryota</taxon>
        <taxon>Metazoa</taxon>
        <taxon>Ecdysozoa</taxon>
        <taxon>Arthropoda</taxon>
        <taxon>Hexapoda</taxon>
        <taxon>Insecta</taxon>
        <taxon>Pterygota</taxon>
        <taxon>Neoptera</taxon>
        <taxon>Endopterygota</taxon>
        <taxon>Coleoptera</taxon>
        <taxon>Polyphaga</taxon>
        <taxon>Cucujiformia</taxon>
        <taxon>Chrysomeloidea</taxon>
        <taxon>Chrysomelidae</taxon>
        <taxon>Galerucinae</taxon>
        <taxon>Diabroticina</taxon>
        <taxon>Diabroticites</taxon>
        <taxon>Diabrotica</taxon>
    </lineage>
</organism>
<reference evidence="2" key="1">
    <citation type="submission" date="2025-08" db="UniProtKB">
        <authorList>
            <consortium name="RefSeq"/>
        </authorList>
    </citation>
    <scope>IDENTIFICATION</scope>
    <source>
        <tissue evidence="2">Whole insect</tissue>
    </source>
</reference>
<protein>
    <submittedName>
        <fullName evidence="2">Uncharacterized protein LOC114336210</fullName>
    </submittedName>
</protein>